<organism evidence="1 2">
    <name type="scientific">Arcicella aquatica</name>
    <dbReference type="NCBI Taxonomy" id="217141"/>
    <lineage>
        <taxon>Bacteria</taxon>
        <taxon>Pseudomonadati</taxon>
        <taxon>Bacteroidota</taxon>
        <taxon>Cytophagia</taxon>
        <taxon>Cytophagales</taxon>
        <taxon>Flectobacillaceae</taxon>
        <taxon>Arcicella</taxon>
    </lineage>
</organism>
<dbReference type="Proteomes" id="UP001304671">
    <property type="component" value="Unassembled WGS sequence"/>
</dbReference>
<sequence>MKKKLLKITVLIVLAMWGFYTLGSLFAPGSYPNAEVYEIEMSDSLLIERIKKFKINNPSYDIPSATGLTDDVLGQEDKWIMCYFYYQKENQIVQTWVRKFNNTSCQFAIVSINDGMEIGKWKDLNHDYGFFETIKERDKFEERILKPLKVNFKRTSIF</sequence>
<protein>
    <submittedName>
        <fullName evidence="1">Uncharacterized protein</fullName>
    </submittedName>
</protein>
<keyword evidence="2" id="KW-1185">Reference proteome</keyword>
<proteinExistence type="predicted"/>
<dbReference type="RefSeq" id="WP_323253696.1">
    <property type="nucleotide sequence ID" value="NZ_JAYFUL010000070.1"/>
</dbReference>
<reference evidence="1 2" key="1">
    <citation type="submission" date="2023-12" db="EMBL/GenBank/DDBJ databases">
        <title>Novel species of the genus Arcicella isolated from rivers.</title>
        <authorList>
            <person name="Lu H."/>
        </authorList>
    </citation>
    <scope>NUCLEOTIDE SEQUENCE [LARGE SCALE GENOMIC DNA]</scope>
    <source>
        <strain evidence="1 2">LMG 21963</strain>
    </source>
</reference>
<evidence type="ECO:0000313" key="2">
    <source>
        <dbReference type="Proteomes" id="UP001304671"/>
    </source>
</evidence>
<gene>
    <name evidence="1" type="ORF">VB264_23735</name>
</gene>
<dbReference type="EMBL" id="JAYFUL010000070">
    <property type="protein sequence ID" value="MEA5260832.1"/>
    <property type="molecule type" value="Genomic_DNA"/>
</dbReference>
<accession>A0ABU5QUN9</accession>
<comment type="caution">
    <text evidence="1">The sequence shown here is derived from an EMBL/GenBank/DDBJ whole genome shotgun (WGS) entry which is preliminary data.</text>
</comment>
<name>A0ABU5QUN9_9BACT</name>
<evidence type="ECO:0000313" key="1">
    <source>
        <dbReference type="EMBL" id="MEA5260832.1"/>
    </source>
</evidence>